<gene>
    <name evidence="3" type="ORF">PB01_08890</name>
</gene>
<protein>
    <submittedName>
        <fullName evidence="3">STAS domain-containing protein</fullName>
    </submittedName>
</protein>
<evidence type="ECO:0000313" key="4">
    <source>
        <dbReference type="Proteomes" id="UP000325517"/>
    </source>
</evidence>
<dbReference type="RefSeq" id="WP_151699868.1">
    <property type="nucleotide sequence ID" value="NZ_CP031223.1"/>
</dbReference>
<dbReference type="Gene3D" id="3.30.750.24">
    <property type="entry name" value="STAS domain"/>
    <property type="match status" value="1"/>
</dbReference>
<dbReference type="CDD" id="cd07041">
    <property type="entry name" value="STAS_RsbR_RsbS_like"/>
    <property type="match status" value="1"/>
</dbReference>
<dbReference type="AlphaFoldDB" id="A0A5J6SRY4"/>
<dbReference type="InterPro" id="IPR036513">
    <property type="entry name" value="STAS_dom_sf"/>
</dbReference>
<dbReference type="Proteomes" id="UP000325517">
    <property type="component" value="Chromosome"/>
</dbReference>
<dbReference type="PROSITE" id="PS50801">
    <property type="entry name" value="STAS"/>
    <property type="match status" value="1"/>
</dbReference>
<evidence type="ECO:0000259" key="2">
    <source>
        <dbReference type="PROSITE" id="PS50801"/>
    </source>
</evidence>
<proteinExistence type="predicted"/>
<keyword evidence="1" id="KW-0597">Phosphoprotein</keyword>
<evidence type="ECO:0000313" key="3">
    <source>
        <dbReference type="EMBL" id="QFF98937.1"/>
    </source>
</evidence>
<dbReference type="PANTHER" id="PTHR33745">
    <property type="entry name" value="RSBT ANTAGONIST PROTEIN RSBS-RELATED"/>
    <property type="match status" value="1"/>
</dbReference>
<dbReference type="OrthoDB" id="2379721at2"/>
<organism evidence="3 4">
    <name type="scientific">Psychrobacillus glaciei</name>
    <dbReference type="NCBI Taxonomy" id="2283160"/>
    <lineage>
        <taxon>Bacteria</taxon>
        <taxon>Bacillati</taxon>
        <taxon>Bacillota</taxon>
        <taxon>Bacilli</taxon>
        <taxon>Bacillales</taxon>
        <taxon>Bacillaceae</taxon>
        <taxon>Psychrobacillus</taxon>
    </lineage>
</organism>
<dbReference type="SUPFAM" id="SSF52091">
    <property type="entry name" value="SpoIIaa-like"/>
    <property type="match status" value="1"/>
</dbReference>
<dbReference type="Pfam" id="PF01740">
    <property type="entry name" value="STAS"/>
    <property type="match status" value="1"/>
</dbReference>
<dbReference type="KEGG" id="psyo:PB01_08890"/>
<accession>A0A5J6SRY4</accession>
<dbReference type="InterPro" id="IPR002645">
    <property type="entry name" value="STAS_dom"/>
</dbReference>
<name>A0A5J6SRY4_9BACI</name>
<evidence type="ECO:0000256" key="1">
    <source>
        <dbReference type="ARBA" id="ARBA00022553"/>
    </source>
</evidence>
<reference evidence="3 4" key="1">
    <citation type="submission" date="2018-07" db="EMBL/GenBank/DDBJ databases">
        <title>Complete genome sequence of Psychrobacillus sp. PB01, isolated from iceberg, and comparative genome analysis of Psychrobacillus strains.</title>
        <authorList>
            <person name="Lee P.C."/>
        </authorList>
    </citation>
    <scope>NUCLEOTIDE SEQUENCE [LARGE SCALE GENOMIC DNA]</scope>
    <source>
        <strain evidence="3 4">PB01</strain>
    </source>
</reference>
<feature type="domain" description="STAS" evidence="2">
    <location>
        <begin position="159"/>
        <end position="271"/>
    </location>
</feature>
<sequence>MEKEFLDENFNNFFEVNKQRFESKLLDQAVNVRDKINDILRVGDIDLINNAHKLIYYVIDGEKQDELQAFAKQEGIAWATHSLTLYFKLEWVQAIRRTLWSFIQEYTKATQKLTIDTIFDLEKLLNNRIDHFLNVFFINYSTYKDALISAQREVVENLSVPIIPITPNMCILPLIGSVDSFRTTILEEKVLIEIGRLHIQTLIIDLSGVAEMETEIIDKLMKMISGTSMMGCQSIITGLRPVVVRQMVKLGITFEKETKTYGTLQHALNEYFIK</sequence>
<dbReference type="InterPro" id="IPR051932">
    <property type="entry name" value="Bact_StressResp_Reg"/>
</dbReference>
<dbReference type="PANTHER" id="PTHR33745:SF3">
    <property type="entry name" value="RSBT CO-ANTAGONIST PROTEIN RSBRC"/>
    <property type="match status" value="1"/>
</dbReference>
<keyword evidence="4" id="KW-1185">Reference proteome</keyword>
<dbReference type="EMBL" id="CP031223">
    <property type="protein sequence ID" value="QFF98937.1"/>
    <property type="molecule type" value="Genomic_DNA"/>
</dbReference>